<name>A0A8S9K714_BRACR</name>
<reference evidence="1" key="1">
    <citation type="submission" date="2019-12" db="EMBL/GenBank/DDBJ databases">
        <title>Genome sequencing and annotation of Brassica cretica.</title>
        <authorList>
            <person name="Studholme D.J."/>
            <person name="Sarris P.F."/>
        </authorList>
    </citation>
    <scope>NUCLEOTIDE SEQUENCE</scope>
    <source>
        <strain evidence="1">PFS-102/07</strain>
        <tissue evidence="1">Leaf</tissue>
    </source>
</reference>
<comment type="caution">
    <text evidence="1">The sequence shown here is derived from an EMBL/GenBank/DDBJ whole genome shotgun (WGS) entry which is preliminary data.</text>
</comment>
<protein>
    <submittedName>
        <fullName evidence="1">Uncharacterized protein</fullName>
    </submittedName>
</protein>
<dbReference type="EMBL" id="QGKY02000190">
    <property type="protein sequence ID" value="KAF2590740.1"/>
    <property type="molecule type" value="Genomic_DNA"/>
</dbReference>
<gene>
    <name evidence="1" type="ORF">F2Q70_00040447</name>
</gene>
<dbReference type="AlphaFoldDB" id="A0A8S9K714"/>
<sequence>MGLGRLRELGRAWARSYRSRTRPYRLGEVIRPLQRKKDSVSACPRLAKSKRNLIHKEEAYWMI</sequence>
<proteinExistence type="predicted"/>
<organism evidence="1">
    <name type="scientific">Brassica cretica</name>
    <name type="common">Mustard</name>
    <dbReference type="NCBI Taxonomy" id="69181"/>
    <lineage>
        <taxon>Eukaryota</taxon>
        <taxon>Viridiplantae</taxon>
        <taxon>Streptophyta</taxon>
        <taxon>Embryophyta</taxon>
        <taxon>Tracheophyta</taxon>
        <taxon>Spermatophyta</taxon>
        <taxon>Magnoliopsida</taxon>
        <taxon>eudicotyledons</taxon>
        <taxon>Gunneridae</taxon>
        <taxon>Pentapetalae</taxon>
        <taxon>rosids</taxon>
        <taxon>malvids</taxon>
        <taxon>Brassicales</taxon>
        <taxon>Brassicaceae</taxon>
        <taxon>Brassiceae</taxon>
        <taxon>Brassica</taxon>
    </lineage>
</organism>
<evidence type="ECO:0000313" key="1">
    <source>
        <dbReference type="EMBL" id="KAF2590740.1"/>
    </source>
</evidence>
<accession>A0A8S9K714</accession>